<dbReference type="AlphaFoldDB" id="A0A653DV26"/>
<protein>
    <submittedName>
        <fullName evidence="2">Uncharacterized protein</fullName>
    </submittedName>
</protein>
<accession>A0A653DV26</accession>
<sequence length="84" mass="10087">FQRQYMIEEVQRRQEILKSELKRKKENRQNSENDDDFDTRRYNNSSTDSSDEPHCNHKGTVLLEFSNRVIQRGSCINARWCHLG</sequence>
<evidence type="ECO:0000256" key="1">
    <source>
        <dbReference type="SAM" id="MobiDB-lite"/>
    </source>
</evidence>
<feature type="region of interest" description="Disordered" evidence="1">
    <location>
        <begin position="21"/>
        <end position="57"/>
    </location>
</feature>
<evidence type="ECO:0000313" key="2">
    <source>
        <dbReference type="EMBL" id="VEN63912.1"/>
    </source>
</evidence>
<dbReference type="EMBL" id="CAACVG010014929">
    <property type="protein sequence ID" value="VEN63912.1"/>
    <property type="molecule type" value="Genomic_DNA"/>
</dbReference>
<name>A0A653DV26_CALMS</name>
<feature type="non-terminal residue" evidence="2">
    <location>
        <position position="1"/>
    </location>
</feature>
<organism evidence="2 3">
    <name type="scientific">Callosobruchus maculatus</name>
    <name type="common">Southern cowpea weevil</name>
    <name type="synonym">Pulse bruchid</name>
    <dbReference type="NCBI Taxonomy" id="64391"/>
    <lineage>
        <taxon>Eukaryota</taxon>
        <taxon>Metazoa</taxon>
        <taxon>Ecdysozoa</taxon>
        <taxon>Arthropoda</taxon>
        <taxon>Hexapoda</taxon>
        <taxon>Insecta</taxon>
        <taxon>Pterygota</taxon>
        <taxon>Neoptera</taxon>
        <taxon>Endopterygota</taxon>
        <taxon>Coleoptera</taxon>
        <taxon>Polyphaga</taxon>
        <taxon>Cucujiformia</taxon>
        <taxon>Chrysomeloidea</taxon>
        <taxon>Chrysomelidae</taxon>
        <taxon>Bruchinae</taxon>
        <taxon>Bruchini</taxon>
        <taxon>Callosobruchus</taxon>
    </lineage>
</organism>
<feature type="non-terminal residue" evidence="2">
    <location>
        <position position="84"/>
    </location>
</feature>
<keyword evidence="3" id="KW-1185">Reference proteome</keyword>
<dbReference type="Proteomes" id="UP000410492">
    <property type="component" value="Unassembled WGS sequence"/>
</dbReference>
<proteinExistence type="predicted"/>
<evidence type="ECO:0000313" key="3">
    <source>
        <dbReference type="Proteomes" id="UP000410492"/>
    </source>
</evidence>
<gene>
    <name evidence="2" type="ORF">CALMAC_LOCUS20600</name>
</gene>
<reference evidence="2 3" key="1">
    <citation type="submission" date="2019-01" db="EMBL/GenBank/DDBJ databases">
        <authorList>
            <person name="Sayadi A."/>
        </authorList>
    </citation>
    <scope>NUCLEOTIDE SEQUENCE [LARGE SCALE GENOMIC DNA]</scope>
</reference>